<dbReference type="SUPFAM" id="SSF50630">
    <property type="entry name" value="Acid proteases"/>
    <property type="match status" value="1"/>
</dbReference>
<evidence type="ECO:0000256" key="2">
    <source>
        <dbReference type="SAM" id="Phobius"/>
    </source>
</evidence>
<dbReference type="RefSeq" id="XP_023627161.1">
    <property type="nucleotide sequence ID" value="XM_023771393.1"/>
</dbReference>
<dbReference type="EMBL" id="FJUY01000009">
    <property type="protein sequence ID" value="CZT20272.1"/>
    <property type="molecule type" value="Genomic_DNA"/>
</dbReference>
<dbReference type="GeneID" id="35601272"/>
<dbReference type="AlphaFoldDB" id="A0A2D3USG3"/>
<dbReference type="GO" id="GO:0006508">
    <property type="term" value="P:proteolysis"/>
    <property type="evidence" value="ECO:0007669"/>
    <property type="project" value="InterPro"/>
</dbReference>
<dbReference type="InterPro" id="IPR001461">
    <property type="entry name" value="Aspartic_peptidase_A1"/>
</dbReference>
<reference evidence="4 5" key="1">
    <citation type="submission" date="2016-03" db="EMBL/GenBank/DDBJ databases">
        <authorList>
            <person name="Ploux O."/>
        </authorList>
    </citation>
    <scope>NUCLEOTIDE SEQUENCE [LARGE SCALE GENOMIC DNA]</scope>
    <source>
        <strain evidence="4 5">URUG2</strain>
    </source>
</reference>
<dbReference type="PANTHER" id="PTHR47966:SF51">
    <property type="entry name" value="BETA-SITE APP-CLEAVING ENZYME, ISOFORM A-RELATED"/>
    <property type="match status" value="1"/>
</dbReference>
<evidence type="ECO:0000313" key="4">
    <source>
        <dbReference type="EMBL" id="CZT20272.1"/>
    </source>
</evidence>
<protein>
    <recommendedName>
        <fullName evidence="3">Peptidase A1 domain-containing protein</fullName>
    </recommendedName>
</protein>
<dbReference type="PANTHER" id="PTHR47966">
    <property type="entry name" value="BETA-SITE APP-CLEAVING ENZYME, ISOFORM A-RELATED"/>
    <property type="match status" value="1"/>
</dbReference>
<dbReference type="InterPro" id="IPR021109">
    <property type="entry name" value="Peptidase_aspartic_dom_sf"/>
</dbReference>
<feature type="domain" description="Peptidase A1" evidence="3">
    <location>
        <begin position="23"/>
        <end position="375"/>
    </location>
</feature>
<name>A0A2D3USG3_9PEZI</name>
<gene>
    <name evidence="4" type="ORF">RCC_06130</name>
</gene>
<keyword evidence="5" id="KW-1185">Reference proteome</keyword>
<dbReference type="GO" id="GO:0004190">
    <property type="term" value="F:aspartic-type endopeptidase activity"/>
    <property type="evidence" value="ECO:0007669"/>
    <property type="project" value="InterPro"/>
</dbReference>
<dbReference type="PRINTS" id="PR00792">
    <property type="entry name" value="PEPSIN"/>
</dbReference>
<dbReference type="Proteomes" id="UP000225277">
    <property type="component" value="Unassembled WGS sequence"/>
</dbReference>
<keyword evidence="2" id="KW-0472">Membrane</keyword>
<dbReference type="InterPro" id="IPR033121">
    <property type="entry name" value="PEPTIDASE_A1"/>
</dbReference>
<dbReference type="Gene3D" id="2.40.70.10">
    <property type="entry name" value="Acid Proteases"/>
    <property type="match status" value="2"/>
</dbReference>
<comment type="similarity">
    <text evidence="1">Belongs to the peptidase A1 family.</text>
</comment>
<keyword evidence="2" id="KW-0812">Transmembrane</keyword>
<dbReference type="OrthoDB" id="4074350at2759"/>
<evidence type="ECO:0000256" key="1">
    <source>
        <dbReference type="ARBA" id="ARBA00007447"/>
    </source>
</evidence>
<proteinExistence type="inferred from homology"/>
<accession>A0A2D3USG3</accession>
<dbReference type="InterPro" id="IPR034164">
    <property type="entry name" value="Pepsin-like_dom"/>
</dbReference>
<evidence type="ECO:0000259" key="3">
    <source>
        <dbReference type="PROSITE" id="PS51767"/>
    </source>
</evidence>
<sequence length="439" mass="47582">MTSPSPFILDPGSRWYGNDGNWSTFNIGVGQPFQQFTVLPSTRSADIWVPVADGCAGLSWNGFDCANSRGVGTVQGVQSPGFLSNESTSWQQLGLYRLPTEDALYGSENNGLYGLDTLALSDNYEVSLYNWTIAGIATPDFWLGMLGLGSESMNITVLENSTPSLLTTMKADGKIPSISYGYAAGAFYESSPGSLILGGWDEARLSDGSIVVPNDDKSDLFVNLKSLVVSNSLQGTISFPDETKNLTMAIDSTTSQIWLPRGICDKFESAFGLVDDPNTGLYLVNATTHSQLLNLNPEFTFTLAANASTSSTTNIVLPYAALDLTVGVPFYNSSSTIRYMPIRRADNSTQYTLGRALLQEAYLIVDYERSNFTIGQTSHNKEKRIVPITSPRDRRGKSLGSGAIAGIVVGGVVALVFLTTLVWYFFRQRSKTDHKIGEA</sequence>
<dbReference type="CDD" id="cd12087">
    <property type="entry name" value="TM_EGFR-like"/>
    <property type="match status" value="1"/>
</dbReference>
<dbReference type="GO" id="GO:0000324">
    <property type="term" value="C:fungal-type vacuole"/>
    <property type="evidence" value="ECO:0007669"/>
    <property type="project" value="TreeGrafter"/>
</dbReference>
<evidence type="ECO:0000313" key="5">
    <source>
        <dbReference type="Proteomes" id="UP000225277"/>
    </source>
</evidence>
<keyword evidence="2" id="KW-1133">Transmembrane helix</keyword>
<feature type="transmembrane region" description="Helical" evidence="2">
    <location>
        <begin position="403"/>
        <end position="426"/>
    </location>
</feature>
<dbReference type="Pfam" id="PF00026">
    <property type="entry name" value="Asp"/>
    <property type="match status" value="1"/>
</dbReference>
<dbReference type="PROSITE" id="PS51767">
    <property type="entry name" value="PEPTIDASE_A1"/>
    <property type="match status" value="1"/>
</dbReference>
<organism evidence="4 5">
    <name type="scientific">Ramularia collo-cygni</name>
    <dbReference type="NCBI Taxonomy" id="112498"/>
    <lineage>
        <taxon>Eukaryota</taxon>
        <taxon>Fungi</taxon>
        <taxon>Dikarya</taxon>
        <taxon>Ascomycota</taxon>
        <taxon>Pezizomycotina</taxon>
        <taxon>Dothideomycetes</taxon>
        <taxon>Dothideomycetidae</taxon>
        <taxon>Mycosphaerellales</taxon>
        <taxon>Mycosphaerellaceae</taxon>
        <taxon>Ramularia</taxon>
    </lineage>
</organism>
<dbReference type="CDD" id="cd05471">
    <property type="entry name" value="pepsin_like"/>
    <property type="match status" value="1"/>
</dbReference>